<dbReference type="Proteomes" id="UP000268857">
    <property type="component" value="Unassembled WGS sequence"/>
</dbReference>
<dbReference type="RefSeq" id="WP_026087340.1">
    <property type="nucleotide sequence ID" value="NZ_AJLN01000037.1"/>
</dbReference>
<dbReference type="Pfam" id="PF12770">
    <property type="entry name" value="CHAT"/>
    <property type="match status" value="1"/>
</dbReference>
<name>A0A3S5K269_CHLFR</name>
<dbReference type="SUPFAM" id="SSF48452">
    <property type="entry name" value="TPR-like"/>
    <property type="match status" value="2"/>
</dbReference>
<accession>A0A3S5K269</accession>
<comment type="caution">
    <text evidence="3">The sequence shown here is derived from an EMBL/GenBank/DDBJ whole genome shotgun (WGS) entry which is preliminary data.</text>
</comment>
<keyword evidence="4" id="KW-1185">Reference proteome</keyword>
<dbReference type="InterPro" id="IPR019734">
    <property type="entry name" value="TPR_rpt"/>
</dbReference>
<dbReference type="Gene3D" id="1.25.40.10">
    <property type="entry name" value="Tetratricopeptide repeat domain"/>
    <property type="match status" value="3"/>
</dbReference>
<dbReference type="PANTHER" id="PTHR10098:SF112">
    <property type="entry name" value="SLR0380 PROTEIN"/>
    <property type="match status" value="1"/>
</dbReference>
<evidence type="ECO:0000313" key="4">
    <source>
        <dbReference type="Proteomes" id="UP000268857"/>
    </source>
</evidence>
<dbReference type="InterPro" id="IPR024983">
    <property type="entry name" value="CHAT_dom"/>
</dbReference>
<dbReference type="Pfam" id="PF13424">
    <property type="entry name" value="TPR_12"/>
    <property type="match status" value="1"/>
</dbReference>
<sequence>MWLNQTVFIRKLKNLVKRIYKKRSLFLASLLFLFSAATPPVVATIPPVISIVQTQQDARQLANKAIQLYRSGKTQEAANAWEKVVAAFATQKDSLNQAMALSNLSLAYQQLGQWEQAQKASEDSLSILKSQPQSQEKLKILAQGLDIQGNLQREMGRAADALSTWQEATKIYSQLQEKNKLDQSKINQAQAMQDLGLYPRACNTLLEVLNQEIEVRNCQEFSQLSTQELTDKLGKNTNKSPSLTLVVGLRSLGELLRVIGQSEQSEVVLERSLNLVQKLNSPEEEATTYLSIGNTAKTLAESERVRRRRENYDQKALDAYSQVVKLSKSPITQQQAQLNQLSLLIKLKRFSEAEALWTSLNSQLSNLPPSRTRIYQQINLAQSLVKLGQTENFQVKANSQIPTFNEIDQILTRSAAQAKSLGDYQAEAYALGSRGALYEMRANSGNKEDLSQAEKFTRQSLGIISSLEAPHIAYEYFWQLGRIRKAQGDTPDAIAAYTKAYNALQSLRSDLVAVNPEVQFSFRDTVEPVYRQLVELELEYADSLKKAGKNKESQKHITQARDVIESLQLAEINNFFREACVEANPRNIDELDTSAAVIYPIVLPDRLEVILSLPKQSPQLYTTKIAKTELDKTVEQMQRFLRVPQSEIEESLPYYQTVYNWLIRPLEKDLANSKAKTLVFVLDGELRNIPMAVLHDGKNYLLEKYAIALTPGLQLFNPKPLTDIKIQALTAGLSKVRNDLPAHEGFEPLPNVPLELERIKKLGISTKSLIDNQFTSKEIQTEIDDSSFPIVHLATHAQFSSNAEDTFILFWDRRINVKQLGNLLQDNTLKPRRPIELLVLSACETAIGDQRAALGLAGVAVRSGARSTLATLWSVQDESTAKFMGELYTQLEQAKKTKLNKAQALQQAQLALLKDKQYSNPHFWAPFVVVGNWQ</sequence>
<feature type="signal peptide" evidence="1">
    <location>
        <begin position="1"/>
        <end position="43"/>
    </location>
</feature>
<dbReference type="STRING" id="211165.GCA_000317285_00608"/>
<keyword evidence="1" id="KW-0732">Signal</keyword>
<proteinExistence type="predicted"/>
<dbReference type="AlphaFoldDB" id="A0A3S5K269"/>
<feature type="domain" description="CHAT" evidence="2">
    <location>
        <begin position="654"/>
        <end position="932"/>
    </location>
</feature>
<evidence type="ECO:0000256" key="1">
    <source>
        <dbReference type="SAM" id="SignalP"/>
    </source>
</evidence>
<feature type="chain" id="PRO_5018663904" description="CHAT domain-containing protein" evidence="1">
    <location>
        <begin position="44"/>
        <end position="934"/>
    </location>
</feature>
<protein>
    <recommendedName>
        <fullName evidence="2">CHAT domain-containing protein</fullName>
    </recommendedName>
</protein>
<dbReference type="SMART" id="SM00028">
    <property type="entry name" value="TPR"/>
    <property type="match status" value="5"/>
</dbReference>
<dbReference type="OrthoDB" id="446317at2"/>
<reference evidence="3 4" key="1">
    <citation type="journal article" date="2019" name="Genome Biol. Evol.">
        <title>Day and night: Metabolic profiles and evolutionary relationships of six axenic non-marine cyanobacteria.</title>
        <authorList>
            <person name="Will S.E."/>
            <person name="Henke P."/>
            <person name="Boedeker C."/>
            <person name="Huang S."/>
            <person name="Brinkmann H."/>
            <person name="Rohde M."/>
            <person name="Jarek M."/>
            <person name="Friedl T."/>
            <person name="Seufert S."/>
            <person name="Schumacher M."/>
            <person name="Overmann J."/>
            <person name="Neumann-Schaal M."/>
            <person name="Petersen J."/>
        </authorList>
    </citation>
    <scope>NUCLEOTIDE SEQUENCE [LARGE SCALE GENOMIC DNA]</scope>
    <source>
        <strain evidence="3 4">PCC 6912</strain>
    </source>
</reference>
<dbReference type="EMBL" id="RSCJ01000008">
    <property type="protein sequence ID" value="RUR83008.1"/>
    <property type="molecule type" value="Genomic_DNA"/>
</dbReference>
<organism evidence="3 4">
    <name type="scientific">Chlorogloeopsis fritschii PCC 6912</name>
    <dbReference type="NCBI Taxonomy" id="211165"/>
    <lineage>
        <taxon>Bacteria</taxon>
        <taxon>Bacillati</taxon>
        <taxon>Cyanobacteriota</taxon>
        <taxon>Cyanophyceae</taxon>
        <taxon>Nostocales</taxon>
        <taxon>Chlorogloeopsidaceae</taxon>
        <taxon>Chlorogloeopsis</taxon>
    </lineage>
</organism>
<dbReference type="InterPro" id="IPR011990">
    <property type="entry name" value="TPR-like_helical_dom_sf"/>
</dbReference>
<dbReference type="PANTHER" id="PTHR10098">
    <property type="entry name" value="RAPSYN-RELATED"/>
    <property type="match status" value="1"/>
</dbReference>
<evidence type="ECO:0000259" key="2">
    <source>
        <dbReference type="Pfam" id="PF12770"/>
    </source>
</evidence>
<gene>
    <name evidence="3" type="ORF">PCC6912_23820</name>
</gene>
<evidence type="ECO:0000313" key="3">
    <source>
        <dbReference type="EMBL" id="RUR83008.1"/>
    </source>
</evidence>